<dbReference type="CDD" id="cd03215">
    <property type="entry name" value="ABC_Carb_Monos_II"/>
    <property type="match status" value="1"/>
</dbReference>
<dbReference type="PANTHER" id="PTHR43790:SF9">
    <property type="entry name" value="GALACTOFURANOSE TRANSPORTER ATP-BINDING PROTEIN YTFR"/>
    <property type="match status" value="1"/>
</dbReference>
<keyword evidence="2" id="KW-0677">Repeat</keyword>
<dbReference type="SUPFAM" id="SSF52540">
    <property type="entry name" value="P-loop containing nucleoside triphosphate hydrolases"/>
    <property type="match status" value="1"/>
</dbReference>
<dbReference type="GO" id="GO:0005524">
    <property type="term" value="F:ATP binding"/>
    <property type="evidence" value="ECO:0007669"/>
    <property type="project" value="UniProtKB-KW"/>
</dbReference>
<dbReference type="Pfam" id="PF00005">
    <property type="entry name" value="ABC_tran"/>
    <property type="match status" value="1"/>
</dbReference>
<proteinExistence type="predicted"/>
<dbReference type="InterPro" id="IPR027417">
    <property type="entry name" value="P-loop_NTPase"/>
</dbReference>
<dbReference type="PANTHER" id="PTHR43790">
    <property type="entry name" value="CARBOHYDRATE TRANSPORT ATP-BINDING PROTEIN MG119-RELATED"/>
    <property type="match status" value="1"/>
</dbReference>
<organism evidence="6">
    <name type="scientific">bioreactor metagenome</name>
    <dbReference type="NCBI Taxonomy" id="1076179"/>
    <lineage>
        <taxon>unclassified sequences</taxon>
        <taxon>metagenomes</taxon>
        <taxon>ecological metagenomes</taxon>
    </lineage>
</organism>
<dbReference type="InterPro" id="IPR003439">
    <property type="entry name" value="ABC_transporter-like_ATP-bd"/>
</dbReference>
<reference evidence="6" key="1">
    <citation type="submission" date="2019-08" db="EMBL/GenBank/DDBJ databases">
        <authorList>
            <person name="Kucharzyk K."/>
            <person name="Murdoch R.W."/>
            <person name="Higgins S."/>
            <person name="Loffler F."/>
        </authorList>
    </citation>
    <scope>NUCLEOTIDE SEQUENCE</scope>
</reference>
<comment type="caution">
    <text evidence="6">The sequence shown here is derived from an EMBL/GenBank/DDBJ whole genome shotgun (WGS) entry which is preliminary data.</text>
</comment>
<dbReference type="EC" id="3.6.3.17" evidence="6"/>
<dbReference type="Gene3D" id="3.40.50.300">
    <property type="entry name" value="P-loop containing nucleotide triphosphate hydrolases"/>
    <property type="match status" value="1"/>
</dbReference>
<dbReference type="AlphaFoldDB" id="A0A645FD32"/>
<evidence type="ECO:0000256" key="4">
    <source>
        <dbReference type="ARBA" id="ARBA00022840"/>
    </source>
</evidence>
<evidence type="ECO:0000259" key="5">
    <source>
        <dbReference type="PROSITE" id="PS50893"/>
    </source>
</evidence>
<evidence type="ECO:0000256" key="3">
    <source>
        <dbReference type="ARBA" id="ARBA00022741"/>
    </source>
</evidence>
<feature type="domain" description="ABC transporter" evidence="5">
    <location>
        <begin position="22"/>
        <end position="265"/>
    </location>
</feature>
<evidence type="ECO:0000256" key="2">
    <source>
        <dbReference type="ARBA" id="ARBA00022737"/>
    </source>
</evidence>
<keyword evidence="6" id="KW-0378">Hydrolase</keyword>
<dbReference type="PROSITE" id="PS50893">
    <property type="entry name" value="ABC_TRANSPORTER_2"/>
    <property type="match status" value="1"/>
</dbReference>
<keyword evidence="3" id="KW-0547">Nucleotide-binding</keyword>
<gene>
    <name evidence="6" type="primary">mglA_66</name>
    <name evidence="6" type="ORF">SDC9_159519</name>
</gene>
<dbReference type="InterPro" id="IPR050107">
    <property type="entry name" value="ABC_carbohydrate_import_ATPase"/>
</dbReference>
<dbReference type="EMBL" id="VSSQ01058500">
    <property type="protein sequence ID" value="MPN12207.1"/>
    <property type="molecule type" value="Genomic_DNA"/>
</dbReference>
<evidence type="ECO:0000256" key="1">
    <source>
        <dbReference type="ARBA" id="ARBA00022448"/>
    </source>
</evidence>
<dbReference type="InterPro" id="IPR017871">
    <property type="entry name" value="ABC_transporter-like_CS"/>
</dbReference>
<sequence>MVGRSVDLSIKKSHCEIGKSILQVKELKVCNNEGNYALNKVSFDMYKGEVLGIAGIAGSGQKEICEAISGICKINNGEIIFQGENIAGKSPREIMSKGISMSFIPEDRLGMGLVASMDMVENLMLKAYYKDKGIFINRGPVRIKAEEIKDKLDIKTPNIYYPIKNLSGGNIQKILLGRELDCNPHLLIMAYPVRGLDINTCYAIYDLINEQRAKGVSVLFIGEDIDVLMQLCDRIMVICDGTVTGIVDPKTCVKEDIGLLMAGGAKSQTEEGIA</sequence>
<protein>
    <submittedName>
        <fullName evidence="6">Galactose/methyl galactoside import ATP-binding protein MglA</fullName>
        <ecNumber evidence="6">3.6.3.17</ecNumber>
    </submittedName>
</protein>
<dbReference type="PROSITE" id="PS00211">
    <property type="entry name" value="ABC_TRANSPORTER_1"/>
    <property type="match status" value="1"/>
</dbReference>
<keyword evidence="4 6" id="KW-0067">ATP-binding</keyword>
<accession>A0A645FD32</accession>
<dbReference type="GO" id="GO:0016887">
    <property type="term" value="F:ATP hydrolysis activity"/>
    <property type="evidence" value="ECO:0007669"/>
    <property type="project" value="InterPro"/>
</dbReference>
<keyword evidence="1" id="KW-0813">Transport</keyword>
<name>A0A645FD32_9ZZZZ</name>
<evidence type="ECO:0000313" key="6">
    <source>
        <dbReference type="EMBL" id="MPN12207.1"/>
    </source>
</evidence>